<dbReference type="RefSeq" id="WP_121443510.1">
    <property type="nucleotide sequence ID" value="NZ_RBIJ01000001.1"/>
</dbReference>
<dbReference type="GO" id="GO:0008199">
    <property type="term" value="F:ferric iron binding"/>
    <property type="evidence" value="ECO:0007669"/>
    <property type="project" value="TreeGrafter"/>
</dbReference>
<dbReference type="Gene3D" id="3.90.1670.10">
    <property type="entry name" value="FdhE-like domain"/>
    <property type="match status" value="1"/>
</dbReference>
<sequence length="292" mass="32632">MDVQRIVQMWETMPFPEEIKEDEGFAKLREAYVDLLGVYAAHPFAASVPRVPEEEVQAHLRAGTPLLRAIEASVDFSHAESLLPLVAAWEGFSEEVRASLWEVLEKTLPAERLALLAAAWAGEGAAVHEAAERLEVQPKALEAWLFFALYPTRVAVREAWLGKDRVPLEVWGHGSCPFCGALPHLGEFVGDRGERVLRCPSCGAAWEFPRLRCPACGEDDPNHLEVLFFDVDRDRVRVDVCDRCGHYVKGIPALELSDPFELLLLDAFTYPLDVAAEEEGYGRPQAEEGRDR</sequence>
<evidence type="ECO:0000313" key="2">
    <source>
        <dbReference type="Proteomes" id="UP000267019"/>
    </source>
</evidence>
<organism evidence="1 2">
    <name type="scientific">Brockia lithotrophica</name>
    <dbReference type="NCBI Taxonomy" id="933949"/>
    <lineage>
        <taxon>Bacteria</taxon>
        <taxon>Bacillati</taxon>
        <taxon>Bacillota</taxon>
        <taxon>Bacilli</taxon>
        <taxon>Bacillales</taxon>
        <taxon>Bacillales Family X. Incertae Sedis</taxon>
        <taxon>Brockia</taxon>
    </lineage>
</organism>
<evidence type="ECO:0000313" key="1">
    <source>
        <dbReference type="EMBL" id="RKQ88587.1"/>
    </source>
</evidence>
<dbReference type="PANTHER" id="PTHR37689:SF1">
    <property type="entry name" value="PROTEIN FDHE"/>
    <property type="match status" value="1"/>
</dbReference>
<keyword evidence="2" id="KW-1185">Reference proteome</keyword>
<dbReference type="SUPFAM" id="SSF144020">
    <property type="entry name" value="FdhE-like"/>
    <property type="match status" value="1"/>
</dbReference>
<proteinExistence type="predicted"/>
<dbReference type="InterPro" id="IPR006452">
    <property type="entry name" value="Formate_DH_accessory"/>
</dbReference>
<dbReference type="EMBL" id="RBIJ01000001">
    <property type="protein sequence ID" value="RKQ88587.1"/>
    <property type="molecule type" value="Genomic_DNA"/>
</dbReference>
<protein>
    <submittedName>
        <fullName evidence="1">FdhE protein</fullName>
    </submittedName>
</protein>
<reference evidence="1 2" key="1">
    <citation type="submission" date="2018-10" db="EMBL/GenBank/DDBJ databases">
        <title>Genomic Encyclopedia of Type Strains, Phase IV (KMG-IV): sequencing the most valuable type-strain genomes for metagenomic binning, comparative biology and taxonomic classification.</title>
        <authorList>
            <person name="Goeker M."/>
        </authorList>
    </citation>
    <scope>NUCLEOTIDE SEQUENCE [LARGE SCALE GENOMIC DNA]</scope>
    <source>
        <strain evidence="1 2">DSM 22653</strain>
    </source>
</reference>
<accession>A0A660L3R9</accession>
<name>A0A660L3R9_9BACL</name>
<comment type="caution">
    <text evidence="1">The sequence shown here is derived from an EMBL/GenBank/DDBJ whole genome shotgun (WGS) entry which is preliminary data.</text>
</comment>
<dbReference type="AlphaFoldDB" id="A0A660L3R9"/>
<dbReference type="GO" id="GO:0005829">
    <property type="term" value="C:cytosol"/>
    <property type="evidence" value="ECO:0007669"/>
    <property type="project" value="TreeGrafter"/>
</dbReference>
<gene>
    <name evidence="1" type="ORF">C7438_0226</name>
</gene>
<dbReference type="Proteomes" id="UP000267019">
    <property type="component" value="Unassembled WGS sequence"/>
</dbReference>
<dbReference type="GO" id="GO:0051604">
    <property type="term" value="P:protein maturation"/>
    <property type="evidence" value="ECO:0007669"/>
    <property type="project" value="TreeGrafter"/>
</dbReference>
<dbReference type="InterPro" id="IPR024064">
    <property type="entry name" value="FdhE-like_sf"/>
</dbReference>
<dbReference type="PANTHER" id="PTHR37689">
    <property type="entry name" value="PROTEIN FDHE"/>
    <property type="match status" value="1"/>
</dbReference>
<dbReference type="OrthoDB" id="9811074at2"/>